<dbReference type="CDD" id="cd05269">
    <property type="entry name" value="TMR_SDR_a"/>
    <property type="match status" value="1"/>
</dbReference>
<dbReference type="Pfam" id="PF05368">
    <property type="entry name" value="NmrA"/>
    <property type="match status" value="1"/>
</dbReference>
<proteinExistence type="predicted"/>
<dbReference type="InterPro" id="IPR008030">
    <property type="entry name" value="NmrA-like"/>
</dbReference>
<protein>
    <submittedName>
        <fullName evidence="2">SDR family oxidoreductase</fullName>
    </submittedName>
</protein>
<evidence type="ECO:0000313" key="2">
    <source>
        <dbReference type="EMBL" id="QYD73610.1"/>
    </source>
</evidence>
<dbReference type="Gene3D" id="3.90.25.10">
    <property type="entry name" value="UDP-galactose 4-epimerase, domain 1"/>
    <property type="match status" value="1"/>
</dbReference>
<dbReference type="PANTHER" id="PTHR47129:SF1">
    <property type="entry name" value="NMRA-LIKE DOMAIN-CONTAINING PROTEIN"/>
    <property type="match status" value="1"/>
</dbReference>
<dbReference type="InterPro" id="IPR052718">
    <property type="entry name" value="NmrA-type_oxidoreductase"/>
</dbReference>
<reference evidence="2 3" key="1">
    <citation type="submission" date="2021-07" db="EMBL/GenBank/DDBJ databases">
        <title>Paraburkholderia edwinii protects Aspergillus sp. from phenazines by acting as a toxin sponge.</title>
        <authorList>
            <person name="Dahlstrom K.M."/>
            <person name="Newman D.K."/>
        </authorList>
    </citation>
    <scope>NUCLEOTIDE SEQUENCE [LARGE SCALE GENOMIC DNA]</scope>
    <source>
        <strain evidence="2 3">Pe01</strain>
    </source>
</reference>
<evidence type="ECO:0000259" key="1">
    <source>
        <dbReference type="Pfam" id="PF05368"/>
    </source>
</evidence>
<dbReference type="EMBL" id="CP080096">
    <property type="protein sequence ID" value="QYD73610.1"/>
    <property type="molecule type" value="Genomic_DNA"/>
</dbReference>
<accession>A0ABX8V297</accession>
<evidence type="ECO:0000313" key="3">
    <source>
        <dbReference type="Proteomes" id="UP000826462"/>
    </source>
</evidence>
<dbReference type="Gene3D" id="3.40.50.720">
    <property type="entry name" value="NAD(P)-binding Rossmann-like Domain"/>
    <property type="match status" value="1"/>
</dbReference>
<name>A0ABX8V297_9BURK</name>
<dbReference type="InterPro" id="IPR036291">
    <property type="entry name" value="NAD(P)-bd_dom_sf"/>
</dbReference>
<dbReference type="Proteomes" id="UP000826462">
    <property type="component" value="Chromosome 2"/>
</dbReference>
<keyword evidence="3" id="KW-1185">Reference proteome</keyword>
<dbReference type="SUPFAM" id="SSF51735">
    <property type="entry name" value="NAD(P)-binding Rossmann-fold domains"/>
    <property type="match status" value="1"/>
</dbReference>
<sequence length="297" mass="30869">MSKESNVLVTGAAGQLGRLVIDALLQTVPAERVHALVRNAKAAQGLASLGVKAHIGDYDAPRTLDAAFGGIDRVLLISSNDLGGRVAQHGNVIDAAKRAGVGLLAYTSLLHADTSTLGLAREHVQTENLLRESGVPFVVLRNGWYTENYAATIPASIEHGVMLGSAGSGRISAAARADYAAAAAVVLSNADVKPGRIYELAGDQAFTLAQFAAEVARQAKKAVEYRNLPEAEFKAALVQAGLPDPVAVLLSDSDRGASEGGLFDERGELKKLIGRPTRPFAETIASAIEATIAGAGR</sequence>
<dbReference type="PANTHER" id="PTHR47129">
    <property type="entry name" value="QUINONE OXIDOREDUCTASE 2"/>
    <property type="match status" value="1"/>
</dbReference>
<feature type="domain" description="NmrA-like" evidence="1">
    <location>
        <begin position="4"/>
        <end position="254"/>
    </location>
</feature>
<gene>
    <name evidence="2" type="ORF">KZJ38_28795</name>
</gene>
<organism evidence="2 3">
    <name type="scientific">Paraburkholderia edwinii</name>
    <dbReference type="NCBI Taxonomy" id="2861782"/>
    <lineage>
        <taxon>Bacteria</taxon>
        <taxon>Pseudomonadati</taxon>
        <taxon>Pseudomonadota</taxon>
        <taxon>Betaproteobacteria</taxon>
        <taxon>Burkholderiales</taxon>
        <taxon>Burkholderiaceae</taxon>
        <taxon>Paraburkholderia</taxon>
    </lineage>
</organism>
<dbReference type="RefSeq" id="WP_219803465.1">
    <property type="nucleotide sequence ID" value="NZ_CP080096.1"/>
</dbReference>